<evidence type="ECO:0000313" key="2">
    <source>
        <dbReference type="Proteomes" id="UP000053480"/>
    </source>
</evidence>
<dbReference type="Proteomes" id="UP000053480">
    <property type="component" value="Unassembled WGS sequence"/>
</dbReference>
<comment type="caution">
    <text evidence="1">The sequence shown here is derived from an EMBL/GenBank/DDBJ whole genome shotgun (WGS) entry which is preliminary data.</text>
</comment>
<evidence type="ECO:0000313" key="1">
    <source>
        <dbReference type="EMBL" id="MEW9492227.1"/>
    </source>
</evidence>
<name>A0ACC6TQX1_9CREN</name>
<proteinExistence type="predicted"/>
<organism evidence="1 2">
    <name type="scientific">Candidatus Aramenus sulfurataquae</name>
    <dbReference type="NCBI Taxonomy" id="1326980"/>
    <lineage>
        <taxon>Archaea</taxon>
        <taxon>Thermoproteota</taxon>
        <taxon>Thermoprotei</taxon>
        <taxon>Sulfolobales</taxon>
        <taxon>Sulfolobaceae</taxon>
        <taxon>Candidatus Aramenus</taxon>
    </lineage>
</organism>
<accession>A0ACC6TQX1</accession>
<dbReference type="EMBL" id="JZWS03000017">
    <property type="protein sequence ID" value="MEW9492227.1"/>
    <property type="molecule type" value="Genomic_DNA"/>
</dbReference>
<sequence length="466" mass="51624">MFALGFPKAFRYSRPESLEEALEELEEGEAVPLAGGQSLIPMMKLRVLEVKGLVDLNDLEELRGVREVEGEVRIGALETHNEVATNQTLRREFPSLSASAWEIADLQVRNRGTIGGSIANADPSSNYLPVLMTLDAEVVIVGKGERRERLEEFVRGPYTTSLRRGELVKEVVLRKENRRTGFALARRGGSSYPIAVVAVSMSLEDGVVTSSKLAIGGISERPVSFKDFLVGKGLGEVKEEEVLKAIDPLLEEVGVIEDVHGGKEYKLKVAKRLVVEAVKEVARPPPVKEMETHWRNGRRLGPSTRHVVKVKVNGTWLEGEVESRKLLVDFLRERGFTEVKRGCDEGKCGACTVLVNGRAVKSCNVFAVQADNQEVTTIRGLVKGEGLNYLQRAFLESYAMQCGFCTHGFMMVTHDYLDNVDPEAKDETLVHCVKNVCRCTGYVQIIKAIRTASRELREKGVHYGVT</sequence>
<reference evidence="1" key="1">
    <citation type="submission" date="2024-07" db="EMBL/GenBank/DDBJ databases">
        <title>Metagenome and Metagenome-Assembled Genomes of Archaea from a hot spring from the geothermal field of Los Azufres, Mexico.</title>
        <authorList>
            <person name="Marin-Paredes R."/>
            <person name="Martinez-Romero E."/>
            <person name="Servin-Garciduenas L.E."/>
        </authorList>
    </citation>
    <scope>NUCLEOTIDE SEQUENCE</scope>
    <source>
        <strain evidence="1">AZ1-454</strain>
    </source>
</reference>
<protein>
    <submittedName>
        <fullName evidence="1">FAD binding domain-containing protein</fullName>
    </submittedName>
</protein>
<gene>
    <name evidence="1" type="ORF">TQ35_0008530</name>
</gene>